<dbReference type="Proteomes" id="UP000295197">
    <property type="component" value="Unassembled WGS sequence"/>
</dbReference>
<dbReference type="PANTHER" id="PTHR23513">
    <property type="entry name" value="INTEGRAL MEMBRANE EFFLUX PROTEIN-RELATED"/>
    <property type="match status" value="1"/>
</dbReference>
<evidence type="ECO:0000259" key="7">
    <source>
        <dbReference type="PROSITE" id="PS50850"/>
    </source>
</evidence>
<dbReference type="Pfam" id="PF07690">
    <property type="entry name" value="MFS_1"/>
    <property type="match status" value="1"/>
</dbReference>
<feature type="transmembrane region" description="Helical" evidence="6">
    <location>
        <begin position="347"/>
        <end position="369"/>
    </location>
</feature>
<evidence type="ECO:0000256" key="2">
    <source>
        <dbReference type="ARBA" id="ARBA00022475"/>
    </source>
</evidence>
<dbReference type="PROSITE" id="PS50850">
    <property type="entry name" value="MFS"/>
    <property type="match status" value="1"/>
</dbReference>
<evidence type="ECO:0000256" key="5">
    <source>
        <dbReference type="ARBA" id="ARBA00023136"/>
    </source>
</evidence>
<comment type="subcellular location">
    <subcellularLocation>
        <location evidence="1">Cell membrane</location>
        <topology evidence="1">Multi-pass membrane protein</topology>
    </subcellularLocation>
</comment>
<dbReference type="SUPFAM" id="SSF103473">
    <property type="entry name" value="MFS general substrate transporter"/>
    <property type="match status" value="1"/>
</dbReference>
<evidence type="ECO:0000313" key="9">
    <source>
        <dbReference type="Proteomes" id="UP000295197"/>
    </source>
</evidence>
<reference evidence="8 9" key="1">
    <citation type="submission" date="2019-03" db="EMBL/GenBank/DDBJ databases">
        <title>Genomic Encyclopedia of Type Strains, Phase IV (KMG-IV): sequencing the most valuable type-strain genomes for metagenomic binning, comparative biology and taxonomic classification.</title>
        <authorList>
            <person name="Goeker M."/>
        </authorList>
    </citation>
    <scope>NUCLEOTIDE SEQUENCE [LARGE SCALE GENOMIC DNA]</scope>
    <source>
        <strain evidence="8 9">DSM 22362</strain>
    </source>
</reference>
<dbReference type="Gene3D" id="1.20.1250.20">
    <property type="entry name" value="MFS general substrate transporter like domains"/>
    <property type="match status" value="1"/>
</dbReference>
<protein>
    <submittedName>
        <fullName evidence="8">DHA3 family macrolide efflux protein-like MFS transporter</fullName>
    </submittedName>
</protein>
<feature type="transmembrane region" description="Helical" evidence="6">
    <location>
        <begin position="143"/>
        <end position="163"/>
    </location>
</feature>
<dbReference type="EMBL" id="SMBZ01000014">
    <property type="protein sequence ID" value="TCV15183.1"/>
    <property type="molecule type" value="Genomic_DNA"/>
</dbReference>
<feature type="domain" description="Major facilitator superfamily (MFS) profile" evidence="7">
    <location>
        <begin position="309"/>
        <end position="412"/>
    </location>
</feature>
<evidence type="ECO:0000256" key="6">
    <source>
        <dbReference type="SAM" id="Phobius"/>
    </source>
</evidence>
<feature type="transmembrane region" description="Helical" evidence="6">
    <location>
        <begin position="169"/>
        <end position="189"/>
    </location>
</feature>
<feature type="transmembrane region" description="Helical" evidence="6">
    <location>
        <begin position="44"/>
        <end position="63"/>
    </location>
</feature>
<sequence>MFKEDWFKTYIYIWIGQFVSLLSSSAVNFAVIIYLSLHYKSAEVLAFAGIAGLLPQALIGPFAGVYIDRWDRKKVMIYADAFIAGCTFLMSFAFVEGEANLFFVYFLLVCRSLGQAFHTPAMQAIAPLIVPEEKLLKVSGINQMLQSVSMIAGPAAGALAITYMPIAKVLYLDVVGAILAIVSLLLVTIPKLQQEKAEGTISSVLKDLKLGFGEIHKNKGLYMLFIYAMLTTFFVMPIAIMYPLLTIDHFSGGKWEMSVIEIVWGVGMLVGGGILSAWKGNVSKVILVNAMHILLGLTFVFSGWISGDLFWVYVAITTLGGVGISFFNASFMTIIQEQVKPEFLGRVFSLYFSFAIIPSVIGLLFTGWIADEIGVVNAFIIGGLAMCVVGILSFLTPSVMNLGKSKDQEQPI</sequence>
<evidence type="ECO:0000256" key="1">
    <source>
        <dbReference type="ARBA" id="ARBA00004651"/>
    </source>
</evidence>
<feature type="transmembrane region" description="Helical" evidence="6">
    <location>
        <begin position="221"/>
        <end position="245"/>
    </location>
</feature>
<dbReference type="RefSeq" id="WP_132777363.1">
    <property type="nucleotide sequence ID" value="NZ_SMBZ01000014.1"/>
</dbReference>
<proteinExistence type="predicted"/>
<keyword evidence="9" id="KW-1185">Reference proteome</keyword>
<keyword evidence="2" id="KW-1003">Cell membrane</keyword>
<keyword evidence="3 6" id="KW-0812">Transmembrane</keyword>
<feature type="transmembrane region" description="Helical" evidence="6">
    <location>
        <begin position="375"/>
        <end position="396"/>
    </location>
</feature>
<gene>
    <name evidence="8" type="ORF">EDC17_101419</name>
</gene>
<keyword evidence="5 6" id="KW-0472">Membrane</keyword>
<accession>A0A4R3VYJ3</accession>
<organism evidence="8 9">
    <name type="scientific">Sphingobacterium alimentarium</name>
    <dbReference type="NCBI Taxonomy" id="797292"/>
    <lineage>
        <taxon>Bacteria</taxon>
        <taxon>Pseudomonadati</taxon>
        <taxon>Bacteroidota</taxon>
        <taxon>Sphingobacteriia</taxon>
        <taxon>Sphingobacteriales</taxon>
        <taxon>Sphingobacteriaceae</taxon>
        <taxon>Sphingobacterium</taxon>
    </lineage>
</organism>
<name>A0A4R3VYJ3_9SPHI</name>
<comment type="caution">
    <text evidence="8">The sequence shown here is derived from an EMBL/GenBank/DDBJ whole genome shotgun (WGS) entry which is preliminary data.</text>
</comment>
<keyword evidence="4 6" id="KW-1133">Transmembrane helix</keyword>
<feature type="transmembrane region" description="Helical" evidence="6">
    <location>
        <begin position="311"/>
        <end position="335"/>
    </location>
</feature>
<dbReference type="PANTHER" id="PTHR23513:SF6">
    <property type="entry name" value="MAJOR FACILITATOR SUPERFAMILY ASSOCIATED DOMAIN-CONTAINING PROTEIN"/>
    <property type="match status" value="1"/>
</dbReference>
<dbReference type="CDD" id="cd06173">
    <property type="entry name" value="MFS_MefA_like"/>
    <property type="match status" value="1"/>
</dbReference>
<feature type="transmembrane region" description="Helical" evidence="6">
    <location>
        <begin position="257"/>
        <end position="278"/>
    </location>
</feature>
<dbReference type="InterPro" id="IPR020846">
    <property type="entry name" value="MFS_dom"/>
</dbReference>
<evidence type="ECO:0000313" key="8">
    <source>
        <dbReference type="EMBL" id="TCV15183.1"/>
    </source>
</evidence>
<dbReference type="InterPro" id="IPR011701">
    <property type="entry name" value="MFS"/>
</dbReference>
<dbReference type="GO" id="GO:0022857">
    <property type="term" value="F:transmembrane transporter activity"/>
    <property type="evidence" value="ECO:0007669"/>
    <property type="project" value="InterPro"/>
</dbReference>
<dbReference type="GO" id="GO:0005886">
    <property type="term" value="C:plasma membrane"/>
    <property type="evidence" value="ECO:0007669"/>
    <property type="project" value="UniProtKB-SubCell"/>
</dbReference>
<evidence type="ECO:0000256" key="4">
    <source>
        <dbReference type="ARBA" id="ARBA00022989"/>
    </source>
</evidence>
<feature type="transmembrane region" description="Helical" evidence="6">
    <location>
        <begin position="12"/>
        <end position="38"/>
    </location>
</feature>
<feature type="transmembrane region" description="Helical" evidence="6">
    <location>
        <begin position="285"/>
        <end position="305"/>
    </location>
</feature>
<evidence type="ECO:0000256" key="3">
    <source>
        <dbReference type="ARBA" id="ARBA00022692"/>
    </source>
</evidence>
<dbReference type="AlphaFoldDB" id="A0A4R3VYJ3"/>
<dbReference type="InterPro" id="IPR036259">
    <property type="entry name" value="MFS_trans_sf"/>
</dbReference>
<dbReference type="OrthoDB" id="9775268at2"/>